<evidence type="ECO:0000256" key="7">
    <source>
        <dbReference type="SAM" id="Phobius"/>
    </source>
</evidence>
<evidence type="ECO:0000256" key="1">
    <source>
        <dbReference type="ARBA" id="ARBA00004141"/>
    </source>
</evidence>
<comment type="subcellular location">
    <subcellularLocation>
        <location evidence="1">Membrane</location>
        <topology evidence="1">Multi-pass membrane protein</topology>
    </subcellularLocation>
</comment>
<name>A0AAV9MYE4_9EURO</name>
<evidence type="ECO:0000313" key="9">
    <source>
        <dbReference type="EMBL" id="KAK5045528.1"/>
    </source>
</evidence>
<keyword evidence="5 7" id="KW-1133">Transmembrane helix</keyword>
<dbReference type="PROSITE" id="PS50850">
    <property type="entry name" value="MFS"/>
    <property type="match status" value="1"/>
</dbReference>
<feature type="transmembrane region" description="Helical" evidence="7">
    <location>
        <begin position="415"/>
        <end position="438"/>
    </location>
</feature>
<proteinExistence type="inferred from homology"/>
<gene>
    <name evidence="9" type="ORF">LTR84_009146</name>
</gene>
<dbReference type="GeneID" id="89977307"/>
<dbReference type="InterPro" id="IPR005828">
    <property type="entry name" value="MFS_sugar_transport-like"/>
</dbReference>
<dbReference type="Gene3D" id="1.20.1250.20">
    <property type="entry name" value="MFS general substrate transporter like domains"/>
    <property type="match status" value="1"/>
</dbReference>
<feature type="transmembrane region" description="Helical" evidence="7">
    <location>
        <begin position="376"/>
        <end position="403"/>
    </location>
</feature>
<feature type="transmembrane region" description="Helical" evidence="7">
    <location>
        <begin position="195"/>
        <end position="220"/>
    </location>
</feature>
<keyword evidence="4 7" id="KW-0812">Transmembrane</keyword>
<evidence type="ECO:0000256" key="5">
    <source>
        <dbReference type="ARBA" id="ARBA00022989"/>
    </source>
</evidence>
<dbReference type="GO" id="GO:0005886">
    <property type="term" value="C:plasma membrane"/>
    <property type="evidence" value="ECO:0007669"/>
    <property type="project" value="TreeGrafter"/>
</dbReference>
<feature type="domain" description="Major facilitator superfamily (MFS) profile" evidence="8">
    <location>
        <begin position="59"/>
        <end position="474"/>
    </location>
</feature>
<dbReference type="RefSeq" id="XP_064701152.1">
    <property type="nucleotide sequence ID" value="XM_064852688.1"/>
</dbReference>
<evidence type="ECO:0000256" key="4">
    <source>
        <dbReference type="ARBA" id="ARBA00022692"/>
    </source>
</evidence>
<dbReference type="AlphaFoldDB" id="A0AAV9MYE4"/>
<evidence type="ECO:0000256" key="2">
    <source>
        <dbReference type="ARBA" id="ARBA00010992"/>
    </source>
</evidence>
<keyword evidence="10" id="KW-1185">Reference proteome</keyword>
<dbReference type="InterPro" id="IPR020846">
    <property type="entry name" value="MFS_dom"/>
</dbReference>
<reference evidence="9 10" key="1">
    <citation type="submission" date="2023-08" db="EMBL/GenBank/DDBJ databases">
        <title>Black Yeasts Isolated from many extreme environments.</title>
        <authorList>
            <person name="Coleine C."/>
            <person name="Stajich J.E."/>
            <person name="Selbmann L."/>
        </authorList>
    </citation>
    <scope>NUCLEOTIDE SEQUENCE [LARGE SCALE GENOMIC DNA]</scope>
    <source>
        <strain evidence="9 10">CCFEE 5792</strain>
    </source>
</reference>
<keyword evidence="6 7" id="KW-0472">Membrane</keyword>
<dbReference type="Proteomes" id="UP001358417">
    <property type="component" value="Unassembled WGS sequence"/>
</dbReference>
<feature type="transmembrane region" description="Helical" evidence="7">
    <location>
        <begin position="450"/>
        <end position="470"/>
    </location>
</feature>
<sequence length="517" mass="55793">MDSISISDGRAAELEQKGVSPPTIVKGEATVSTADGEIDAISEAEPQKTYYSKQSVWLMVLFSGLAIGSDGYNAAVIGNVELLLAVLYPDALTKSMYSRLSNAFLIGMIVGMLLFGTIVDQLGRKTGAVATTLLLVLGITLSTAANGTSASGLLWMLVIARGIAGVGAGGEYPVSGAGAAEATDEGDQYRKRRGFMFAMLADLSASLGYVWGGLVPLLLLLCLKQKEEHYHIVWRLSFALGMIPPLSIFWFRIRMATSTAYRKSAMRKQRVPYLLAFKQYWRSLVGCASTWFLYNYISVPFGIFSGTIINRVNASESLVKSLGWGVVINCFYIPGPFLGGYLSDKIGRRKTMALGFGLQAILGFILGGANKQIENIFPLFVVLYGLFLTLGEVGPGSTVVLAASESFPTAIRGQMMGFVSAWSKAGAAIGTQVFTAILNSYDDPTKGNQTAFLIGSAFAAVGMLIAFFVIPDVSRRLNDEDEVWKLYLAEHGWEAEWGDKVSRDPQGVMMHKVVPIS</sequence>
<dbReference type="Pfam" id="PF00083">
    <property type="entry name" value="Sugar_tr"/>
    <property type="match status" value="2"/>
</dbReference>
<evidence type="ECO:0000256" key="3">
    <source>
        <dbReference type="ARBA" id="ARBA00022448"/>
    </source>
</evidence>
<evidence type="ECO:0000313" key="10">
    <source>
        <dbReference type="Proteomes" id="UP001358417"/>
    </source>
</evidence>
<comment type="caution">
    <text evidence="9">The sequence shown here is derived from an EMBL/GenBank/DDBJ whole genome shotgun (WGS) entry which is preliminary data.</text>
</comment>
<dbReference type="GO" id="GO:0046943">
    <property type="term" value="F:carboxylic acid transmembrane transporter activity"/>
    <property type="evidence" value="ECO:0007669"/>
    <property type="project" value="TreeGrafter"/>
</dbReference>
<feature type="transmembrane region" description="Helical" evidence="7">
    <location>
        <begin position="322"/>
        <end position="341"/>
    </location>
</feature>
<feature type="transmembrane region" description="Helical" evidence="7">
    <location>
        <begin position="126"/>
        <end position="147"/>
    </location>
</feature>
<accession>A0AAV9MYE4</accession>
<keyword evidence="3" id="KW-0813">Transport</keyword>
<protein>
    <recommendedName>
        <fullName evidence="8">Major facilitator superfamily (MFS) profile domain-containing protein</fullName>
    </recommendedName>
</protein>
<evidence type="ECO:0000259" key="8">
    <source>
        <dbReference type="PROSITE" id="PS50850"/>
    </source>
</evidence>
<comment type="similarity">
    <text evidence="2">Belongs to the major facilitator superfamily. Sugar transporter (TC 2.A.1.1) family.</text>
</comment>
<dbReference type="PANTHER" id="PTHR23508">
    <property type="entry name" value="CARBOXYLIC ACID TRANSPORTER PROTEIN HOMOLOG"/>
    <property type="match status" value="1"/>
</dbReference>
<dbReference type="PANTHER" id="PTHR23508:SF10">
    <property type="entry name" value="CARBOXYLIC ACID TRANSPORTER PROTEIN HOMOLOG"/>
    <property type="match status" value="1"/>
</dbReference>
<feature type="transmembrane region" description="Helical" evidence="7">
    <location>
        <begin position="232"/>
        <end position="251"/>
    </location>
</feature>
<dbReference type="EMBL" id="JAVRRD010000036">
    <property type="protein sequence ID" value="KAK5045528.1"/>
    <property type="molecule type" value="Genomic_DNA"/>
</dbReference>
<dbReference type="SUPFAM" id="SSF103473">
    <property type="entry name" value="MFS general substrate transporter"/>
    <property type="match status" value="1"/>
</dbReference>
<organism evidence="9 10">
    <name type="scientific">Exophiala bonariae</name>
    <dbReference type="NCBI Taxonomy" id="1690606"/>
    <lineage>
        <taxon>Eukaryota</taxon>
        <taxon>Fungi</taxon>
        <taxon>Dikarya</taxon>
        <taxon>Ascomycota</taxon>
        <taxon>Pezizomycotina</taxon>
        <taxon>Eurotiomycetes</taxon>
        <taxon>Chaetothyriomycetidae</taxon>
        <taxon>Chaetothyriales</taxon>
        <taxon>Herpotrichiellaceae</taxon>
        <taxon>Exophiala</taxon>
    </lineage>
</organism>
<dbReference type="InterPro" id="IPR005829">
    <property type="entry name" value="Sugar_transporter_CS"/>
</dbReference>
<evidence type="ECO:0000256" key="6">
    <source>
        <dbReference type="ARBA" id="ARBA00023136"/>
    </source>
</evidence>
<dbReference type="FunFam" id="1.20.1250.20:FF:000140">
    <property type="entry name" value="Putative MFS phospholipid transporter"/>
    <property type="match status" value="1"/>
</dbReference>
<dbReference type="InterPro" id="IPR036259">
    <property type="entry name" value="MFS_trans_sf"/>
</dbReference>
<feature type="transmembrane region" description="Helical" evidence="7">
    <location>
        <begin position="56"/>
        <end position="80"/>
    </location>
</feature>
<dbReference type="PROSITE" id="PS00216">
    <property type="entry name" value="SUGAR_TRANSPORT_1"/>
    <property type="match status" value="1"/>
</dbReference>
<feature type="transmembrane region" description="Helical" evidence="7">
    <location>
        <begin position="100"/>
        <end position="119"/>
    </location>
</feature>
<feature type="transmembrane region" description="Helical" evidence="7">
    <location>
        <begin position="153"/>
        <end position="174"/>
    </location>
</feature>